<dbReference type="AlphaFoldDB" id="A0AAV5AVA4"/>
<keyword evidence="4" id="KW-1278">Translocase</keyword>
<dbReference type="CDD" id="cd03255">
    <property type="entry name" value="ABC_MJ0796_LolCDE_FtsE"/>
    <property type="match status" value="1"/>
</dbReference>
<evidence type="ECO:0000313" key="9">
    <source>
        <dbReference type="Proteomes" id="UP001207736"/>
    </source>
</evidence>
<dbReference type="RefSeq" id="WP_264847009.1">
    <property type="nucleotide sequence ID" value="NZ_BPMA01000037.1"/>
</dbReference>
<keyword evidence="2" id="KW-0547">Nucleotide-binding</keyword>
<keyword evidence="10" id="KW-1185">Reference proteome</keyword>
<dbReference type="GO" id="GO:0005524">
    <property type="term" value="F:ATP binding"/>
    <property type="evidence" value="ECO:0007669"/>
    <property type="project" value="UniProtKB-KW"/>
</dbReference>
<accession>A0AAV5AVA4</accession>
<dbReference type="InterPro" id="IPR003439">
    <property type="entry name" value="ABC_transporter-like_ATP-bd"/>
</dbReference>
<evidence type="ECO:0000313" key="10">
    <source>
        <dbReference type="Proteomes" id="UP001208692"/>
    </source>
</evidence>
<proteinExistence type="inferred from homology"/>
<dbReference type="PANTHER" id="PTHR42798:SF6">
    <property type="entry name" value="CELL DIVISION ATP-BINDING PROTEIN FTSE"/>
    <property type="match status" value="1"/>
</dbReference>
<evidence type="ECO:0000256" key="3">
    <source>
        <dbReference type="ARBA" id="ARBA00022840"/>
    </source>
</evidence>
<gene>
    <name evidence="7" type="ORF">RCZ15_14420</name>
    <name evidence="8" type="ORF">RCZ16_22800</name>
</gene>
<dbReference type="PROSITE" id="PS50893">
    <property type="entry name" value="ABC_TRANSPORTER_2"/>
    <property type="match status" value="1"/>
</dbReference>
<evidence type="ECO:0000256" key="5">
    <source>
        <dbReference type="ARBA" id="ARBA00038388"/>
    </source>
</evidence>
<evidence type="ECO:0000256" key="4">
    <source>
        <dbReference type="ARBA" id="ARBA00022967"/>
    </source>
</evidence>
<dbReference type="InterPro" id="IPR017911">
    <property type="entry name" value="MacB-like_ATP-bd"/>
</dbReference>
<dbReference type="FunFam" id="3.40.50.300:FF:000032">
    <property type="entry name" value="Export ABC transporter ATP-binding protein"/>
    <property type="match status" value="1"/>
</dbReference>
<dbReference type="Gene3D" id="3.40.50.300">
    <property type="entry name" value="P-loop containing nucleotide triphosphate hydrolases"/>
    <property type="match status" value="1"/>
</dbReference>
<dbReference type="Pfam" id="PF00005">
    <property type="entry name" value="ABC_tran"/>
    <property type="match status" value="1"/>
</dbReference>
<name>A0AAV5AVA4_9FLAO</name>
<dbReference type="PROSITE" id="PS00211">
    <property type="entry name" value="ABC_TRANSPORTER_1"/>
    <property type="match status" value="1"/>
</dbReference>
<dbReference type="InterPro" id="IPR017871">
    <property type="entry name" value="ABC_transporter-like_CS"/>
</dbReference>
<comment type="caution">
    <text evidence="7">The sequence shown here is derived from an EMBL/GenBank/DDBJ whole genome shotgun (WGS) entry which is preliminary data.</text>
</comment>
<dbReference type="Proteomes" id="UP001208692">
    <property type="component" value="Unassembled WGS sequence"/>
</dbReference>
<dbReference type="SUPFAM" id="SSF52540">
    <property type="entry name" value="P-loop containing nucleoside triphosphate hydrolases"/>
    <property type="match status" value="1"/>
</dbReference>
<keyword evidence="3 7" id="KW-0067">ATP-binding</keyword>
<dbReference type="EMBL" id="BQKA01000027">
    <property type="protein sequence ID" value="GJM50469.1"/>
    <property type="molecule type" value="Genomic_DNA"/>
</dbReference>
<sequence length="221" mass="24802">MIQLSDIHKTYRTEHNALHVLRGINLRIDSGEMVSIMGASGSGKSTLMNIVGLLDSYDSGTYLFNDQNMNQLSKKELSYYRSKFIGFVFQSANLIPYKNVMENVSLPLFYQNVSKKIRDKKALEKLESLGLADWATHFPNELSGGQRQRVAIARALVSEPPLILADEPTGQLDSKTTAEVMQIFKDINNDNRTVVIVTHEQDIADQTKRLIRVVDGQIASN</sequence>
<organism evidence="7 9">
    <name type="scientific">Capnocytophaga catalasegens</name>
    <dbReference type="NCBI Taxonomy" id="1004260"/>
    <lineage>
        <taxon>Bacteria</taxon>
        <taxon>Pseudomonadati</taxon>
        <taxon>Bacteroidota</taxon>
        <taxon>Flavobacteriia</taxon>
        <taxon>Flavobacteriales</taxon>
        <taxon>Flavobacteriaceae</taxon>
        <taxon>Capnocytophaga</taxon>
    </lineage>
</organism>
<reference evidence="7 10" key="1">
    <citation type="submission" date="2021-11" db="EMBL/GenBank/DDBJ databases">
        <title>Draft genome sequence of Capnocytophaga sp. strain KC07075 isolated from cat oral cavity.</title>
        <authorList>
            <person name="Suzuki M."/>
            <person name="Imaoka K."/>
            <person name="Kimura M."/>
            <person name="Morikawa S."/>
            <person name="Maeda K."/>
        </authorList>
    </citation>
    <scope>NUCLEOTIDE SEQUENCE</scope>
    <source>
        <strain evidence="7">KC07075</strain>
        <strain evidence="8 10">KC07079</strain>
    </source>
</reference>
<comment type="similarity">
    <text evidence="5">Belongs to the ABC transporter superfamily. Macrolide exporter (TC 3.A.1.122) family.</text>
</comment>
<dbReference type="GO" id="GO:0022857">
    <property type="term" value="F:transmembrane transporter activity"/>
    <property type="evidence" value="ECO:0007669"/>
    <property type="project" value="UniProtKB-ARBA"/>
</dbReference>
<evidence type="ECO:0000313" key="8">
    <source>
        <dbReference type="EMBL" id="GJM53964.1"/>
    </source>
</evidence>
<dbReference type="PANTHER" id="PTHR42798">
    <property type="entry name" value="LIPOPROTEIN-RELEASING SYSTEM ATP-BINDING PROTEIN LOLD"/>
    <property type="match status" value="1"/>
</dbReference>
<keyword evidence="1" id="KW-0813">Transport</keyword>
<evidence type="ECO:0000256" key="2">
    <source>
        <dbReference type="ARBA" id="ARBA00022741"/>
    </source>
</evidence>
<evidence type="ECO:0000259" key="6">
    <source>
        <dbReference type="PROSITE" id="PS50893"/>
    </source>
</evidence>
<evidence type="ECO:0000256" key="1">
    <source>
        <dbReference type="ARBA" id="ARBA00022448"/>
    </source>
</evidence>
<dbReference type="InterPro" id="IPR027417">
    <property type="entry name" value="P-loop_NTPase"/>
</dbReference>
<dbReference type="EMBL" id="BQKB01000053">
    <property type="protein sequence ID" value="GJM53964.1"/>
    <property type="molecule type" value="Genomic_DNA"/>
</dbReference>
<protein>
    <submittedName>
        <fullName evidence="7">ABC transporter ATP-binding protein</fullName>
    </submittedName>
</protein>
<feature type="domain" description="ABC transporter" evidence="6">
    <location>
        <begin position="2"/>
        <end position="221"/>
    </location>
</feature>
<dbReference type="Proteomes" id="UP001207736">
    <property type="component" value="Unassembled WGS sequence"/>
</dbReference>
<dbReference type="InterPro" id="IPR003593">
    <property type="entry name" value="AAA+_ATPase"/>
</dbReference>
<dbReference type="GO" id="GO:0098796">
    <property type="term" value="C:membrane protein complex"/>
    <property type="evidence" value="ECO:0007669"/>
    <property type="project" value="UniProtKB-ARBA"/>
</dbReference>
<dbReference type="SMART" id="SM00382">
    <property type="entry name" value="AAA"/>
    <property type="match status" value="1"/>
</dbReference>
<evidence type="ECO:0000313" key="7">
    <source>
        <dbReference type="EMBL" id="GJM50469.1"/>
    </source>
</evidence>
<dbReference type="GO" id="GO:0016887">
    <property type="term" value="F:ATP hydrolysis activity"/>
    <property type="evidence" value="ECO:0007669"/>
    <property type="project" value="InterPro"/>
</dbReference>